<name>A0A2J7Z2M7_STRMQ</name>
<dbReference type="Gene3D" id="1.10.10.10">
    <property type="entry name" value="Winged helix-like DNA-binding domain superfamily/Winged helix DNA-binding domain"/>
    <property type="match status" value="1"/>
</dbReference>
<protein>
    <recommendedName>
        <fullName evidence="5">HTH arsR-type domain-containing protein</fullName>
    </recommendedName>
</protein>
<dbReference type="Pfam" id="PF05099">
    <property type="entry name" value="TerB"/>
    <property type="match status" value="1"/>
</dbReference>
<dbReference type="InterPro" id="IPR001845">
    <property type="entry name" value="HTH_ArsR_DNA-bd_dom"/>
</dbReference>
<keyword evidence="7" id="KW-1185">Reference proteome</keyword>
<dbReference type="InterPro" id="IPR051081">
    <property type="entry name" value="HTH_MetalResp_TranReg"/>
</dbReference>
<evidence type="ECO:0000313" key="6">
    <source>
        <dbReference type="EMBL" id="PNG94515.1"/>
    </source>
</evidence>
<evidence type="ECO:0000256" key="3">
    <source>
        <dbReference type="ARBA" id="ARBA00023163"/>
    </source>
</evidence>
<keyword evidence="2" id="KW-0238">DNA-binding</keyword>
<accession>A0A2J7Z2M7</accession>
<dbReference type="SMART" id="SM00418">
    <property type="entry name" value="HTH_ARSR"/>
    <property type="match status" value="1"/>
</dbReference>
<evidence type="ECO:0000313" key="7">
    <source>
        <dbReference type="Proteomes" id="UP000236520"/>
    </source>
</evidence>
<dbReference type="CDD" id="cd00090">
    <property type="entry name" value="HTH_ARSR"/>
    <property type="match status" value="1"/>
</dbReference>
<dbReference type="GO" id="GO:0003700">
    <property type="term" value="F:DNA-binding transcription factor activity"/>
    <property type="evidence" value="ECO:0007669"/>
    <property type="project" value="InterPro"/>
</dbReference>
<dbReference type="GO" id="GO:0003677">
    <property type="term" value="F:DNA binding"/>
    <property type="evidence" value="ECO:0007669"/>
    <property type="project" value="UniProtKB-KW"/>
</dbReference>
<dbReference type="Proteomes" id="UP000236520">
    <property type="component" value="Unassembled WGS sequence"/>
</dbReference>
<dbReference type="InterPro" id="IPR036390">
    <property type="entry name" value="WH_DNA-bd_sf"/>
</dbReference>
<evidence type="ECO:0000256" key="1">
    <source>
        <dbReference type="ARBA" id="ARBA00023015"/>
    </source>
</evidence>
<feature type="domain" description="HTH arsR-type" evidence="5">
    <location>
        <begin position="202"/>
        <end position="297"/>
    </location>
</feature>
<proteinExistence type="predicted"/>
<gene>
    <name evidence="6" type="ORF">SMF913_10540</name>
</gene>
<dbReference type="PANTHER" id="PTHR33154">
    <property type="entry name" value="TRANSCRIPTIONAL REGULATOR, ARSR FAMILY"/>
    <property type="match status" value="1"/>
</dbReference>
<dbReference type="NCBIfam" id="NF033788">
    <property type="entry name" value="HTH_metalloreg"/>
    <property type="match status" value="1"/>
</dbReference>
<dbReference type="InterPro" id="IPR007791">
    <property type="entry name" value="DjlA_N"/>
</dbReference>
<dbReference type="PANTHER" id="PTHR33154:SF33">
    <property type="entry name" value="TRANSCRIPTIONAL REPRESSOR SDPR"/>
    <property type="match status" value="1"/>
</dbReference>
<feature type="compositionally biased region" description="Basic and acidic residues" evidence="4">
    <location>
        <begin position="169"/>
        <end position="199"/>
    </location>
</feature>
<comment type="caution">
    <text evidence="6">The sequence shown here is derived from an EMBL/GenBank/DDBJ whole genome shotgun (WGS) entry which is preliminary data.</text>
</comment>
<dbReference type="InterPro" id="IPR011991">
    <property type="entry name" value="ArsR-like_HTH"/>
</dbReference>
<evidence type="ECO:0000256" key="4">
    <source>
        <dbReference type="SAM" id="MobiDB-lite"/>
    </source>
</evidence>
<dbReference type="AlphaFoldDB" id="A0A2J7Z2M7"/>
<feature type="region of interest" description="Disordered" evidence="4">
    <location>
        <begin position="169"/>
        <end position="202"/>
    </location>
</feature>
<dbReference type="Gene3D" id="1.10.3680.10">
    <property type="entry name" value="TerB-like"/>
    <property type="match status" value="1"/>
</dbReference>
<dbReference type="InterPro" id="IPR029024">
    <property type="entry name" value="TerB-like"/>
</dbReference>
<reference evidence="6 7" key="1">
    <citation type="submission" date="2015-09" db="EMBL/GenBank/DDBJ databases">
        <title>Genome sequence, genome mining and natural product profiling of a biocontrol bacterium Streptomyces malaysiensis F913.</title>
        <authorList>
            <person name="Xu Y."/>
            <person name="Wei J."/>
            <person name="Xie J."/>
            <person name="Li T."/>
            <person name="Zhou Z."/>
        </authorList>
    </citation>
    <scope>NUCLEOTIDE SEQUENCE [LARGE SCALE GENOMIC DNA]</scope>
    <source>
        <strain evidence="6 7">F913</strain>
    </source>
</reference>
<dbReference type="Pfam" id="PF12840">
    <property type="entry name" value="HTH_20"/>
    <property type="match status" value="1"/>
</dbReference>
<dbReference type="CDD" id="cd07176">
    <property type="entry name" value="terB"/>
    <property type="match status" value="1"/>
</dbReference>
<dbReference type="SUPFAM" id="SSF158682">
    <property type="entry name" value="TerB-like"/>
    <property type="match status" value="1"/>
</dbReference>
<dbReference type="SUPFAM" id="SSF46785">
    <property type="entry name" value="Winged helix' DNA-binding domain"/>
    <property type="match status" value="1"/>
</dbReference>
<keyword evidence="3" id="KW-0804">Transcription</keyword>
<sequence>MGSGDKEMQMALWDRLKDSVQTMQAQLTAKKHELRSGAFRDASMAMCALVAAADGMIDPSERQRVTRLITTNDVLQNFPPDDLHRRFEEHLDTLTADFTIGKAGALREIGKARRKPAEARAVIQIGIVIGCADGHFDESERTVVREVCSALEIPPDEFDLHRDLRAPRLHRAPDEFPRVTDDRASPRADSGAEKAEQGVRPEAAIPGDDLQVFLKALASGTRQRLFSHFTDGERLTVGEVAERAGLGLSTTSEHLAVLRRGGLLQSTRTGKLVRYHADREGITELLGQLHSYLLASPEPQDTRPTHG</sequence>
<dbReference type="InterPro" id="IPR036388">
    <property type="entry name" value="WH-like_DNA-bd_sf"/>
</dbReference>
<evidence type="ECO:0000259" key="5">
    <source>
        <dbReference type="PROSITE" id="PS50987"/>
    </source>
</evidence>
<dbReference type="PROSITE" id="PS50987">
    <property type="entry name" value="HTH_ARSR_2"/>
    <property type="match status" value="1"/>
</dbReference>
<keyword evidence="1" id="KW-0805">Transcription regulation</keyword>
<organism evidence="6 7">
    <name type="scientific">Streptomyces malaysiensis</name>
    <dbReference type="NCBI Taxonomy" id="92644"/>
    <lineage>
        <taxon>Bacteria</taxon>
        <taxon>Bacillati</taxon>
        <taxon>Actinomycetota</taxon>
        <taxon>Actinomycetes</taxon>
        <taxon>Kitasatosporales</taxon>
        <taxon>Streptomycetaceae</taxon>
        <taxon>Streptomyces</taxon>
        <taxon>Streptomyces violaceusniger group</taxon>
    </lineage>
</organism>
<dbReference type="EMBL" id="LJIW01000001">
    <property type="protein sequence ID" value="PNG94515.1"/>
    <property type="molecule type" value="Genomic_DNA"/>
</dbReference>
<evidence type="ECO:0000256" key="2">
    <source>
        <dbReference type="ARBA" id="ARBA00023125"/>
    </source>
</evidence>